<dbReference type="PANTHER" id="PTHR14969:SF13">
    <property type="entry name" value="AT30094P"/>
    <property type="match status" value="1"/>
</dbReference>
<keyword evidence="1" id="KW-0472">Membrane</keyword>
<protein>
    <submittedName>
        <fullName evidence="3">Phosphatase PAP2 family protein</fullName>
    </submittedName>
</protein>
<gene>
    <name evidence="3" type="ORF">JW592_19640</name>
</gene>
<feature type="transmembrane region" description="Helical" evidence="1">
    <location>
        <begin position="12"/>
        <end position="34"/>
    </location>
</feature>
<dbReference type="SUPFAM" id="SSF48317">
    <property type="entry name" value="Acid phosphatase/Vanadium-dependent haloperoxidase"/>
    <property type="match status" value="1"/>
</dbReference>
<feature type="transmembrane region" description="Helical" evidence="1">
    <location>
        <begin position="198"/>
        <end position="218"/>
    </location>
</feature>
<dbReference type="Pfam" id="PF01569">
    <property type="entry name" value="PAP2"/>
    <property type="match status" value="1"/>
</dbReference>
<feature type="transmembrane region" description="Helical" evidence="1">
    <location>
        <begin position="134"/>
        <end position="155"/>
    </location>
</feature>
<feature type="domain" description="Phosphatidic acid phosphatase type 2/haloperoxidase" evidence="2">
    <location>
        <begin position="96"/>
        <end position="212"/>
    </location>
</feature>
<evidence type="ECO:0000259" key="2">
    <source>
        <dbReference type="SMART" id="SM00014"/>
    </source>
</evidence>
<dbReference type="Proteomes" id="UP001518976">
    <property type="component" value="Unassembled WGS sequence"/>
</dbReference>
<dbReference type="Gene3D" id="1.20.144.10">
    <property type="entry name" value="Phosphatidic acid phosphatase type 2/haloperoxidase"/>
    <property type="match status" value="1"/>
</dbReference>
<evidence type="ECO:0000313" key="4">
    <source>
        <dbReference type="Proteomes" id="UP001518976"/>
    </source>
</evidence>
<accession>A0ABS3WXS6</accession>
<dbReference type="InterPro" id="IPR000326">
    <property type="entry name" value="PAP2/HPO"/>
</dbReference>
<feature type="transmembrane region" description="Helical" evidence="1">
    <location>
        <begin position="96"/>
        <end position="114"/>
    </location>
</feature>
<dbReference type="EMBL" id="JAFFZN010000018">
    <property type="protein sequence ID" value="MBO8187656.1"/>
    <property type="molecule type" value="Genomic_DNA"/>
</dbReference>
<comment type="caution">
    <text evidence="3">The sequence shown here is derived from an EMBL/GenBank/DDBJ whole genome shotgun (WGS) entry which is preliminary data.</text>
</comment>
<keyword evidence="4" id="KW-1185">Reference proteome</keyword>
<dbReference type="PANTHER" id="PTHR14969">
    <property type="entry name" value="SPHINGOSINE-1-PHOSPHATE PHOSPHOHYDROLASE"/>
    <property type="match status" value="1"/>
</dbReference>
<evidence type="ECO:0000256" key="1">
    <source>
        <dbReference type="SAM" id="Phobius"/>
    </source>
</evidence>
<evidence type="ECO:0000313" key="3">
    <source>
        <dbReference type="EMBL" id="MBO8187656.1"/>
    </source>
</evidence>
<sequence length="232" mass="24937">MSGATRPGPPGAWQARVAAVLGAAAALVTVLALLPWQPFAALDQQVASGLHTAALERPAVTRTMRILTDWVWDPWTFRLLLAAVFIRLMWRGERLTAYWTAGTVLVGAAVQQGMKAALGRERPRWREPVDSAEYAAMPSGHVMTAALACVVLLWLLHERGTTVTDVWWRSAVVAAVVSVLGVAFTRVWLGVHWLSDTVVGALLGTGVAVASTAIWAVLRPGERLPGPVDQVP</sequence>
<feature type="transmembrane region" description="Helical" evidence="1">
    <location>
        <begin position="167"/>
        <end position="189"/>
    </location>
</feature>
<dbReference type="SMART" id="SM00014">
    <property type="entry name" value="acidPPc"/>
    <property type="match status" value="1"/>
</dbReference>
<dbReference type="InterPro" id="IPR036938">
    <property type="entry name" value="PAP2/HPO_sf"/>
</dbReference>
<reference evidence="3 4" key="1">
    <citation type="submission" date="2021-02" db="EMBL/GenBank/DDBJ databases">
        <title>Streptomyces spirodelae sp. nov., isolated from duckweed.</title>
        <authorList>
            <person name="Saimee Y."/>
            <person name="Duangmal K."/>
        </authorList>
    </citation>
    <scope>NUCLEOTIDE SEQUENCE [LARGE SCALE GENOMIC DNA]</scope>
    <source>
        <strain evidence="3 4">DW4-2</strain>
    </source>
</reference>
<keyword evidence="1" id="KW-1133">Transmembrane helix</keyword>
<proteinExistence type="predicted"/>
<organism evidence="3 4">
    <name type="scientific">Streptomyces spirodelae</name>
    <dbReference type="NCBI Taxonomy" id="2812904"/>
    <lineage>
        <taxon>Bacteria</taxon>
        <taxon>Bacillati</taxon>
        <taxon>Actinomycetota</taxon>
        <taxon>Actinomycetes</taxon>
        <taxon>Kitasatosporales</taxon>
        <taxon>Streptomycetaceae</taxon>
        <taxon>Streptomyces</taxon>
    </lineage>
</organism>
<dbReference type="RefSeq" id="WP_209266465.1">
    <property type="nucleotide sequence ID" value="NZ_JAFFZN010000018.1"/>
</dbReference>
<name>A0ABS3WXS6_9ACTN</name>
<keyword evidence="1" id="KW-0812">Transmembrane</keyword>